<gene>
    <name evidence="8" type="ORF">AVDCRST_MAG47-1932</name>
</gene>
<keyword evidence="1 6" id="KW-0597">Phosphoprotein</keyword>
<dbReference type="GO" id="GO:0005829">
    <property type="term" value="C:cytosol"/>
    <property type="evidence" value="ECO:0007669"/>
    <property type="project" value="TreeGrafter"/>
</dbReference>
<dbReference type="SMART" id="SM00448">
    <property type="entry name" value="REC"/>
    <property type="match status" value="1"/>
</dbReference>
<dbReference type="GO" id="GO:0032993">
    <property type="term" value="C:protein-DNA complex"/>
    <property type="evidence" value="ECO:0007669"/>
    <property type="project" value="TreeGrafter"/>
</dbReference>
<keyword evidence="2" id="KW-0902">Two-component regulatory system</keyword>
<sequence length="129" mass="13825">MAKILVAEDDSDLRLLVSLKLESAGHEVVSVEDGSSAAQHCSSIRPDLVILDLMMPGMSGLEVCRYIRASDELRSTPVILLTARAQAADIEAGRAAGVDEYLTKPFSPRELAVRVSSLLSSRVAPRHGP</sequence>
<dbReference type="GO" id="GO:0000976">
    <property type="term" value="F:transcription cis-regulatory region binding"/>
    <property type="evidence" value="ECO:0007669"/>
    <property type="project" value="TreeGrafter"/>
</dbReference>
<accession>A0A6J4NBI4</accession>
<protein>
    <recommendedName>
        <fullName evidence="7">Response regulatory domain-containing protein</fullName>
    </recommendedName>
</protein>
<dbReference type="FunFam" id="3.40.50.2300:FF:000001">
    <property type="entry name" value="DNA-binding response regulator PhoB"/>
    <property type="match status" value="1"/>
</dbReference>
<name>A0A6J4NBI4_9ACTN</name>
<evidence type="ECO:0000256" key="5">
    <source>
        <dbReference type="ARBA" id="ARBA00023163"/>
    </source>
</evidence>
<dbReference type="PROSITE" id="PS50110">
    <property type="entry name" value="RESPONSE_REGULATORY"/>
    <property type="match status" value="1"/>
</dbReference>
<keyword evidence="5" id="KW-0804">Transcription</keyword>
<reference evidence="8" key="1">
    <citation type="submission" date="2020-02" db="EMBL/GenBank/DDBJ databases">
        <authorList>
            <person name="Meier V. D."/>
        </authorList>
    </citation>
    <scope>NUCLEOTIDE SEQUENCE</scope>
    <source>
        <strain evidence="8">AVDCRST_MAG47</strain>
    </source>
</reference>
<evidence type="ECO:0000256" key="4">
    <source>
        <dbReference type="ARBA" id="ARBA00023125"/>
    </source>
</evidence>
<dbReference type="InterPro" id="IPR001789">
    <property type="entry name" value="Sig_transdc_resp-reg_receiver"/>
</dbReference>
<feature type="modified residue" description="4-aspartylphosphate" evidence="6">
    <location>
        <position position="52"/>
    </location>
</feature>
<dbReference type="SUPFAM" id="SSF52172">
    <property type="entry name" value="CheY-like"/>
    <property type="match status" value="1"/>
</dbReference>
<keyword evidence="4" id="KW-0238">DNA-binding</keyword>
<dbReference type="InterPro" id="IPR011006">
    <property type="entry name" value="CheY-like_superfamily"/>
</dbReference>
<dbReference type="Gene3D" id="3.40.50.2300">
    <property type="match status" value="1"/>
</dbReference>
<feature type="domain" description="Response regulatory" evidence="7">
    <location>
        <begin position="3"/>
        <end position="119"/>
    </location>
</feature>
<dbReference type="PANTHER" id="PTHR48111:SF1">
    <property type="entry name" value="TWO-COMPONENT RESPONSE REGULATOR ORR33"/>
    <property type="match status" value="1"/>
</dbReference>
<evidence type="ECO:0000259" key="7">
    <source>
        <dbReference type="PROSITE" id="PS50110"/>
    </source>
</evidence>
<dbReference type="Pfam" id="PF00072">
    <property type="entry name" value="Response_reg"/>
    <property type="match status" value="1"/>
</dbReference>
<evidence type="ECO:0000313" key="8">
    <source>
        <dbReference type="EMBL" id="CAA9378209.1"/>
    </source>
</evidence>
<dbReference type="GO" id="GO:0000156">
    <property type="term" value="F:phosphorelay response regulator activity"/>
    <property type="evidence" value="ECO:0007669"/>
    <property type="project" value="TreeGrafter"/>
</dbReference>
<dbReference type="AlphaFoldDB" id="A0A6J4NBI4"/>
<keyword evidence="3" id="KW-0805">Transcription regulation</keyword>
<evidence type="ECO:0000256" key="3">
    <source>
        <dbReference type="ARBA" id="ARBA00023015"/>
    </source>
</evidence>
<dbReference type="EMBL" id="CADCUK010000129">
    <property type="protein sequence ID" value="CAA9378209.1"/>
    <property type="molecule type" value="Genomic_DNA"/>
</dbReference>
<proteinExistence type="predicted"/>
<evidence type="ECO:0000256" key="2">
    <source>
        <dbReference type="ARBA" id="ARBA00023012"/>
    </source>
</evidence>
<dbReference type="InterPro" id="IPR039420">
    <property type="entry name" value="WalR-like"/>
</dbReference>
<organism evidence="8">
    <name type="scientific">uncultured Nocardioidaceae bacterium</name>
    <dbReference type="NCBI Taxonomy" id="253824"/>
    <lineage>
        <taxon>Bacteria</taxon>
        <taxon>Bacillati</taxon>
        <taxon>Actinomycetota</taxon>
        <taxon>Actinomycetes</taxon>
        <taxon>Propionibacteriales</taxon>
        <taxon>Nocardioidaceae</taxon>
        <taxon>environmental samples</taxon>
    </lineage>
</organism>
<dbReference type="GO" id="GO:0006355">
    <property type="term" value="P:regulation of DNA-templated transcription"/>
    <property type="evidence" value="ECO:0007669"/>
    <property type="project" value="TreeGrafter"/>
</dbReference>
<evidence type="ECO:0000256" key="1">
    <source>
        <dbReference type="ARBA" id="ARBA00022553"/>
    </source>
</evidence>
<evidence type="ECO:0000256" key="6">
    <source>
        <dbReference type="PROSITE-ProRule" id="PRU00169"/>
    </source>
</evidence>
<dbReference type="PANTHER" id="PTHR48111">
    <property type="entry name" value="REGULATOR OF RPOS"/>
    <property type="match status" value="1"/>
</dbReference>